<name>A0ABN6T1S1_9MOLU</name>
<proteinExistence type="predicted"/>
<keyword evidence="1" id="KW-0812">Transmembrane</keyword>
<reference evidence="2 3" key="1">
    <citation type="journal article" date="2022" name="Front. Microbiol.">
        <title>Male-killing mechanisms vary between Spiroplasma species.</title>
        <authorList>
            <person name="Arai H."/>
            <person name="Inoue M."/>
            <person name="Kageyama D."/>
        </authorList>
    </citation>
    <scope>NUCLEOTIDE SEQUENCE [LARGE SCALE GENOMIC DNA]</scope>
    <source>
        <strain evidence="3">sHm</strain>
    </source>
</reference>
<feature type="transmembrane region" description="Helical" evidence="1">
    <location>
        <begin position="20"/>
        <end position="43"/>
    </location>
</feature>
<dbReference type="EMBL" id="AP026933">
    <property type="protein sequence ID" value="BDT03861.1"/>
    <property type="molecule type" value="Genomic_DNA"/>
</dbReference>
<sequence>MQLFDAVFIPFCAFFEGPMLLFAGPIAGGIFDLISGFKIVVIWTSRIK</sequence>
<gene>
    <name evidence="2" type="ORF">SHM_15070</name>
</gene>
<keyword evidence="3" id="KW-1185">Reference proteome</keyword>
<protein>
    <submittedName>
        <fullName evidence="2">Uncharacterized protein</fullName>
    </submittedName>
</protein>
<evidence type="ECO:0000313" key="2">
    <source>
        <dbReference type="EMBL" id="BDT03861.1"/>
    </source>
</evidence>
<keyword evidence="1" id="KW-0472">Membrane</keyword>
<evidence type="ECO:0000313" key="3">
    <source>
        <dbReference type="Proteomes" id="UP001163387"/>
    </source>
</evidence>
<accession>A0ABN6T1S1</accession>
<keyword evidence="1" id="KW-1133">Transmembrane helix</keyword>
<evidence type="ECO:0000256" key="1">
    <source>
        <dbReference type="SAM" id="Phobius"/>
    </source>
</evidence>
<dbReference type="Proteomes" id="UP001163387">
    <property type="component" value="Chromosome"/>
</dbReference>
<organism evidence="2 3">
    <name type="scientific">Spiroplasma ixodetis</name>
    <dbReference type="NCBI Taxonomy" id="2141"/>
    <lineage>
        <taxon>Bacteria</taxon>
        <taxon>Bacillati</taxon>
        <taxon>Mycoplasmatota</taxon>
        <taxon>Mollicutes</taxon>
        <taxon>Entomoplasmatales</taxon>
        <taxon>Spiroplasmataceae</taxon>
        <taxon>Spiroplasma</taxon>
    </lineage>
</organism>
<dbReference type="RefSeq" id="WP_281747861.1">
    <property type="nucleotide sequence ID" value="NZ_AP026933.1"/>
</dbReference>